<proteinExistence type="predicted"/>
<dbReference type="AlphaFoldDB" id="A0A7W0CHE7"/>
<dbReference type="RefSeq" id="WP_181609791.1">
    <property type="nucleotide sequence ID" value="NZ_BAABAM010000012.1"/>
</dbReference>
<dbReference type="EMBL" id="JACDUR010000002">
    <property type="protein sequence ID" value="MBA2891032.1"/>
    <property type="molecule type" value="Genomic_DNA"/>
</dbReference>
<evidence type="ECO:0000313" key="2">
    <source>
        <dbReference type="Proteomes" id="UP000530928"/>
    </source>
</evidence>
<evidence type="ECO:0000313" key="1">
    <source>
        <dbReference type="EMBL" id="MBA2891032.1"/>
    </source>
</evidence>
<reference evidence="1 2" key="1">
    <citation type="submission" date="2020-07" db="EMBL/GenBank/DDBJ databases">
        <title>Genomic Encyclopedia of Type Strains, Phase IV (KMG-IV): sequencing the most valuable type-strain genomes for metagenomic binning, comparative biology and taxonomic classification.</title>
        <authorList>
            <person name="Goeker M."/>
        </authorList>
    </citation>
    <scope>NUCLEOTIDE SEQUENCE [LARGE SCALE GENOMIC DNA]</scope>
    <source>
        <strain evidence="1 2">DSM 45533</strain>
    </source>
</reference>
<name>A0A7W0CHE7_9ACTN</name>
<comment type="caution">
    <text evidence="1">The sequence shown here is derived from an EMBL/GenBank/DDBJ whole genome shotgun (WGS) entry which is preliminary data.</text>
</comment>
<organism evidence="1 2">
    <name type="scientific">Nonomuraea soli</name>
    <dbReference type="NCBI Taxonomy" id="1032476"/>
    <lineage>
        <taxon>Bacteria</taxon>
        <taxon>Bacillati</taxon>
        <taxon>Actinomycetota</taxon>
        <taxon>Actinomycetes</taxon>
        <taxon>Streptosporangiales</taxon>
        <taxon>Streptosporangiaceae</taxon>
        <taxon>Nonomuraea</taxon>
    </lineage>
</organism>
<accession>A0A7W0CHE7</accession>
<protein>
    <submittedName>
        <fullName evidence="1">Uncharacterized protein</fullName>
    </submittedName>
</protein>
<keyword evidence="2" id="KW-1185">Reference proteome</keyword>
<sequence>MLENDLRRAADLMDPVPAALLQSAVEAFALRSLAAELAALSFDSLAETTTVRSGYGTRLLSFDGATHTVDVELSFTDGSGRLLGSIHPPEETEVSVERPEHTVVLRTDPFGRFSCRDLAPGPLSLRCRVGGAELVTEWITV</sequence>
<dbReference type="Proteomes" id="UP000530928">
    <property type="component" value="Unassembled WGS sequence"/>
</dbReference>
<gene>
    <name evidence="1" type="ORF">HNR30_002373</name>
</gene>